<reference evidence="3" key="1">
    <citation type="submission" date="2023-11" db="EMBL/GenBank/DDBJ databases">
        <title>Genome assemblies of two species of porcelain crab, Petrolisthes cinctipes and Petrolisthes manimaculis (Anomura: Porcellanidae).</title>
        <authorList>
            <person name="Angst P."/>
        </authorList>
    </citation>
    <scope>NUCLEOTIDE SEQUENCE</scope>
    <source>
        <strain evidence="3">PB745_02</strain>
        <tissue evidence="3">Gill</tissue>
    </source>
</reference>
<feature type="compositionally biased region" description="Basic and acidic residues" evidence="1">
    <location>
        <begin position="623"/>
        <end position="636"/>
    </location>
</feature>
<dbReference type="Gene3D" id="3.80.10.10">
    <property type="entry name" value="Ribonuclease Inhibitor"/>
    <property type="match status" value="2"/>
</dbReference>
<feature type="compositionally biased region" description="Polar residues" evidence="1">
    <location>
        <begin position="569"/>
        <end position="584"/>
    </location>
</feature>
<sequence length="863" mass="98183">MPPFKSVCSLQSSSLKTVAYLVRRLCYDCTVTIQDLRPILIHLKYHLPPQIQALVCHTLLQDSHKIVFPELLNQKYLMICTELNADYIWINNKCGVMPLISGLDGQSVHTLKMTGSHSQILDTESDKNDFYQQFLMFEPLYEFMCTMTNLTTLKCSQLCNNNMLKIFSKTCPLLEDVHIEMCTDVDDEGVFHLAGHLPTADTYSMIRRGVRVQSDSVCKKLKRVNLEYTLACSASAVMLLYFCPEIEDLNISPDVSIGDVFNTLHGSNQEDDTEVTVQYSLKVIRAHMEVNETDLSLIVRTCPKLEDVTLRCNGVERKDRNFLANLLCLNIKSLDVMNCNMLALLWYLNQKGKNITNLTIQHLTMAPISLTFTRTHLQQVIQCCPNLSNFTLKLNNRTIDPDVPYSSFGSSLQRFHSLCHLMVEGANITTEDLSVLVSQCTLLQELHILIHNLDILEDQVLYDLLASGCLRNVSTLFLYRPMLTLAALKRILVECPYLHTVGPLSSWAISKSDRMALRQEIRKKNWDLNIEGPEMMHLMIFEVCCTASTSTKHLLLSLVVPVPATGIQDLQYTPSMDGPSSSSRYVDYTQPGPSGYRGGTSVSSYEYSPPERPPRRDRRSRSRSRERDDPSRDGYSSREVYYNPSLEHDRAPSDRAESEFTVRNEAVINPQQLEEERRAASRAASEIYATTRMPPRPHSEISQYTYRSGAPSDRVKVKTKTTRGGKLVMETMTAPHPCCPNTKSVCCLMILLNLGLLLITLGFVVVLQLYDPAFVWYIGLCMLIFGFMTLFGSLIYCVFVCREVEKMRPPPGELYWTNHWTKQLSMPEIHYTNTQYKPGDYKGSEYSFKTEPSRTTATTSQRY</sequence>
<proteinExistence type="predicted"/>
<dbReference type="AlphaFoldDB" id="A0AAE1Q0H6"/>
<dbReference type="EMBL" id="JAWZYT010000881">
    <property type="protein sequence ID" value="KAK4317926.1"/>
    <property type="molecule type" value="Genomic_DNA"/>
</dbReference>
<feature type="transmembrane region" description="Helical" evidence="2">
    <location>
        <begin position="748"/>
        <end position="767"/>
    </location>
</feature>
<dbReference type="SUPFAM" id="SSF52047">
    <property type="entry name" value="RNI-like"/>
    <property type="match status" value="1"/>
</dbReference>
<dbReference type="PANTHER" id="PTHR41155:SF1">
    <property type="entry name" value="FI19525P1"/>
    <property type="match status" value="1"/>
</dbReference>
<keyword evidence="2" id="KW-0472">Membrane</keyword>
<feature type="compositionally biased region" description="Basic and acidic residues" evidence="1">
    <location>
        <begin position="646"/>
        <end position="658"/>
    </location>
</feature>
<dbReference type="InterPro" id="IPR032675">
    <property type="entry name" value="LRR_dom_sf"/>
</dbReference>
<keyword evidence="2" id="KW-0812">Transmembrane</keyword>
<keyword evidence="4" id="KW-1185">Reference proteome</keyword>
<gene>
    <name evidence="3" type="ORF">Pmani_011035</name>
</gene>
<dbReference type="Proteomes" id="UP001292094">
    <property type="component" value="Unassembled WGS sequence"/>
</dbReference>
<evidence type="ECO:0000256" key="2">
    <source>
        <dbReference type="SAM" id="Phobius"/>
    </source>
</evidence>
<evidence type="ECO:0000313" key="4">
    <source>
        <dbReference type="Proteomes" id="UP001292094"/>
    </source>
</evidence>
<organism evidence="3 4">
    <name type="scientific">Petrolisthes manimaculis</name>
    <dbReference type="NCBI Taxonomy" id="1843537"/>
    <lineage>
        <taxon>Eukaryota</taxon>
        <taxon>Metazoa</taxon>
        <taxon>Ecdysozoa</taxon>
        <taxon>Arthropoda</taxon>
        <taxon>Crustacea</taxon>
        <taxon>Multicrustacea</taxon>
        <taxon>Malacostraca</taxon>
        <taxon>Eumalacostraca</taxon>
        <taxon>Eucarida</taxon>
        <taxon>Decapoda</taxon>
        <taxon>Pleocyemata</taxon>
        <taxon>Anomura</taxon>
        <taxon>Galatheoidea</taxon>
        <taxon>Porcellanidae</taxon>
        <taxon>Petrolisthes</taxon>
    </lineage>
</organism>
<protein>
    <submittedName>
        <fullName evidence="3">Uncharacterized protein</fullName>
    </submittedName>
</protein>
<evidence type="ECO:0000256" key="1">
    <source>
        <dbReference type="SAM" id="MobiDB-lite"/>
    </source>
</evidence>
<accession>A0AAE1Q0H6</accession>
<evidence type="ECO:0000313" key="3">
    <source>
        <dbReference type="EMBL" id="KAK4317926.1"/>
    </source>
</evidence>
<comment type="caution">
    <text evidence="3">The sequence shown here is derived from an EMBL/GenBank/DDBJ whole genome shotgun (WGS) entry which is preliminary data.</text>
</comment>
<name>A0AAE1Q0H6_9EUCA</name>
<feature type="transmembrane region" description="Helical" evidence="2">
    <location>
        <begin position="774"/>
        <end position="796"/>
    </location>
</feature>
<feature type="region of interest" description="Disordered" evidence="1">
    <location>
        <begin position="569"/>
        <end position="658"/>
    </location>
</feature>
<keyword evidence="2" id="KW-1133">Transmembrane helix</keyword>
<dbReference type="PANTHER" id="PTHR41155">
    <property type="entry name" value="FI19525P1"/>
    <property type="match status" value="1"/>
</dbReference>